<gene>
    <name evidence="7" type="primary">dhbC</name>
    <name evidence="7" type="ORF">GCM10010201_05400</name>
</gene>
<dbReference type="InterPro" id="IPR005801">
    <property type="entry name" value="ADC_synthase"/>
</dbReference>
<organism evidence="7 8">
    <name type="scientific">Pilimelia columellifera subsp. columellifera</name>
    <dbReference type="NCBI Taxonomy" id="706583"/>
    <lineage>
        <taxon>Bacteria</taxon>
        <taxon>Bacillati</taxon>
        <taxon>Actinomycetota</taxon>
        <taxon>Actinomycetes</taxon>
        <taxon>Micromonosporales</taxon>
        <taxon>Micromonosporaceae</taxon>
        <taxon>Pilimelia</taxon>
    </lineage>
</organism>
<evidence type="ECO:0000313" key="8">
    <source>
        <dbReference type="Proteomes" id="UP001499978"/>
    </source>
</evidence>
<dbReference type="InterPro" id="IPR015890">
    <property type="entry name" value="Chorismate_C"/>
</dbReference>
<keyword evidence="8" id="KW-1185">Reference proteome</keyword>
<evidence type="ECO:0000256" key="5">
    <source>
        <dbReference type="ARBA" id="ARBA00041564"/>
    </source>
</evidence>
<dbReference type="EMBL" id="BAAARY010000001">
    <property type="protein sequence ID" value="GAA2512853.1"/>
    <property type="molecule type" value="Genomic_DNA"/>
</dbReference>
<keyword evidence="4" id="KW-0413">Isomerase</keyword>
<dbReference type="SUPFAM" id="SSF56322">
    <property type="entry name" value="ADC synthase"/>
    <property type="match status" value="1"/>
</dbReference>
<comment type="catalytic activity">
    <reaction evidence="1">
        <text>chorismate = isochorismate</text>
        <dbReference type="Rhea" id="RHEA:18985"/>
        <dbReference type="ChEBI" id="CHEBI:29748"/>
        <dbReference type="ChEBI" id="CHEBI:29780"/>
        <dbReference type="EC" id="5.4.4.2"/>
    </reaction>
</comment>
<evidence type="ECO:0000256" key="4">
    <source>
        <dbReference type="ARBA" id="ARBA00023235"/>
    </source>
</evidence>
<dbReference type="NCBIfam" id="TIGR00543">
    <property type="entry name" value="isochor_syn"/>
    <property type="match status" value="1"/>
</dbReference>
<proteinExistence type="inferred from homology"/>
<protein>
    <recommendedName>
        <fullName evidence="3">isochorismate synthase</fullName>
        <ecNumber evidence="3">5.4.4.2</ecNumber>
    </recommendedName>
    <alternativeName>
        <fullName evidence="5">Isochorismate mutase</fullName>
    </alternativeName>
</protein>
<evidence type="ECO:0000256" key="1">
    <source>
        <dbReference type="ARBA" id="ARBA00000799"/>
    </source>
</evidence>
<evidence type="ECO:0000256" key="2">
    <source>
        <dbReference type="ARBA" id="ARBA00005297"/>
    </source>
</evidence>
<evidence type="ECO:0000259" key="6">
    <source>
        <dbReference type="Pfam" id="PF00425"/>
    </source>
</evidence>
<comment type="caution">
    <text evidence="7">The sequence shown here is derived from an EMBL/GenBank/DDBJ whole genome shotgun (WGS) entry which is preliminary data.</text>
</comment>
<dbReference type="EC" id="5.4.4.2" evidence="3"/>
<dbReference type="Proteomes" id="UP001499978">
    <property type="component" value="Unassembled WGS sequence"/>
</dbReference>
<accession>A0ABP6AD29</accession>
<dbReference type="InterPro" id="IPR004561">
    <property type="entry name" value="IsoChor_synthase"/>
</dbReference>
<dbReference type="Pfam" id="PF00425">
    <property type="entry name" value="Chorismate_bind"/>
    <property type="match status" value="1"/>
</dbReference>
<evidence type="ECO:0000313" key="7">
    <source>
        <dbReference type="EMBL" id="GAA2512853.1"/>
    </source>
</evidence>
<comment type="similarity">
    <text evidence="2">Belongs to the isochorismate synthase family.</text>
</comment>
<dbReference type="RefSeq" id="WP_344167546.1">
    <property type="nucleotide sequence ID" value="NZ_BAAARY010000001.1"/>
</dbReference>
<name>A0ABP6AD29_9ACTN</name>
<evidence type="ECO:0000256" key="3">
    <source>
        <dbReference type="ARBA" id="ARBA00012824"/>
    </source>
</evidence>
<reference evidence="8" key="1">
    <citation type="journal article" date="2019" name="Int. J. Syst. Evol. Microbiol.">
        <title>The Global Catalogue of Microorganisms (GCM) 10K type strain sequencing project: providing services to taxonomists for standard genome sequencing and annotation.</title>
        <authorList>
            <consortium name="The Broad Institute Genomics Platform"/>
            <consortium name="The Broad Institute Genome Sequencing Center for Infectious Disease"/>
            <person name="Wu L."/>
            <person name="Ma J."/>
        </authorList>
    </citation>
    <scope>NUCLEOTIDE SEQUENCE [LARGE SCALE GENOMIC DNA]</scope>
    <source>
        <strain evidence="8">JCM 3367</strain>
    </source>
</reference>
<sequence>MTVAPCPADATATELLARHTADDAFYFASPTGGLLASQAGAVLDVGGELTDIAGAVDTALAAHPADRVVVGAVGFDPATRVRLSVPEQVWRSGPLPTGLAIPAQRPGGGMRARRELPSCARYAAGVQAAVAEMAAGGLSKVVLARALEITTAAPVDTALLLRRLAARDPGGYLFAVDTGGGSTLVGSSPELLVSRRGAEVVANPLAGSTPRSADPVEDARRARALLTSEKDQREHAVVVAAVRGALGRLGVDLRPPAAPTLVSTTAMWHLGTTVRGRVADPSVSALRLAAALHPTPAVCGTPPERAREVIAAHESADRGFFAGLTGWQDAAGDGEWAVTLRCAQVRGDQVLLYAGAGVVPGSQPEAELAETEAKLGTVLNGLGL</sequence>
<dbReference type="Gene3D" id="3.60.120.10">
    <property type="entry name" value="Anthranilate synthase"/>
    <property type="match status" value="1"/>
</dbReference>
<dbReference type="PANTHER" id="PTHR42839">
    <property type="entry name" value="ISOCHORISMATE SYNTHASE ENTC"/>
    <property type="match status" value="1"/>
</dbReference>
<feature type="domain" description="Chorismate-utilising enzyme C-terminal" evidence="6">
    <location>
        <begin position="120"/>
        <end position="374"/>
    </location>
</feature>
<dbReference type="PANTHER" id="PTHR42839:SF2">
    <property type="entry name" value="ISOCHORISMATE SYNTHASE ENTC"/>
    <property type="match status" value="1"/>
</dbReference>